<dbReference type="AlphaFoldDB" id="A0A9E2KIP5"/>
<dbReference type="EMBL" id="JAHLFO010000143">
    <property type="protein sequence ID" value="MBU3814901.1"/>
    <property type="molecule type" value="Genomic_DNA"/>
</dbReference>
<organism evidence="1 2">
    <name type="scientific">Candidatus Bacteroides intestinipullorum</name>
    <dbReference type="NCBI Taxonomy" id="2838471"/>
    <lineage>
        <taxon>Bacteria</taxon>
        <taxon>Pseudomonadati</taxon>
        <taxon>Bacteroidota</taxon>
        <taxon>Bacteroidia</taxon>
        <taxon>Bacteroidales</taxon>
        <taxon>Bacteroidaceae</taxon>
        <taxon>Bacteroides</taxon>
    </lineage>
</organism>
<protein>
    <submittedName>
        <fullName evidence="1">Uncharacterized protein</fullName>
    </submittedName>
</protein>
<evidence type="ECO:0000313" key="1">
    <source>
        <dbReference type="EMBL" id="MBU3814901.1"/>
    </source>
</evidence>
<name>A0A9E2KIP5_9BACE</name>
<evidence type="ECO:0000313" key="2">
    <source>
        <dbReference type="Proteomes" id="UP000824236"/>
    </source>
</evidence>
<dbReference type="Proteomes" id="UP000824236">
    <property type="component" value="Unassembled WGS sequence"/>
</dbReference>
<proteinExistence type="predicted"/>
<reference evidence="1" key="2">
    <citation type="submission" date="2021-04" db="EMBL/GenBank/DDBJ databases">
        <authorList>
            <person name="Gilroy R."/>
        </authorList>
    </citation>
    <scope>NUCLEOTIDE SEQUENCE</scope>
    <source>
        <strain evidence="1">B3-3758</strain>
    </source>
</reference>
<sequence length="72" mass="8413">MKFLVVFTMNIYPSQSSGCVQRVNSGRKYSNLCWYVFHFPLKKVAWGILLPEKERRVRQNVVTLHAQIAVDN</sequence>
<reference evidence="1" key="1">
    <citation type="journal article" date="2021" name="PeerJ">
        <title>Extensive microbial diversity within the chicken gut microbiome revealed by metagenomics and culture.</title>
        <authorList>
            <person name="Gilroy R."/>
            <person name="Ravi A."/>
            <person name="Getino M."/>
            <person name="Pursley I."/>
            <person name="Horton D.L."/>
            <person name="Alikhan N.F."/>
            <person name="Baker D."/>
            <person name="Gharbi K."/>
            <person name="Hall N."/>
            <person name="Watson M."/>
            <person name="Adriaenssens E.M."/>
            <person name="Foster-Nyarko E."/>
            <person name="Jarju S."/>
            <person name="Secka A."/>
            <person name="Antonio M."/>
            <person name="Oren A."/>
            <person name="Chaudhuri R.R."/>
            <person name="La Ragione R."/>
            <person name="Hildebrand F."/>
            <person name="Pallen M.J."/>
        </authorList>
    </citation>
    <scope>NUCLEOTIDE SEQUENCE</scope>
    <source>
        <strain evidence="1">B3-3758</strain>
    </source>
</reference>
<gene>
    <name evidence="1" type="ORF">H9791_10480</name>
</gene>
<accession>A0A9E2KIP5</accession>
<comment type="caution">
    <text evidence="1">The sequence shown here is derived from an EMBL/GenBank/DDBJ whole genome shotgun (WGS) entry which is preliminary data.</text>
</comment>